<keyword evidence="3 6" id="KW-1133">Transmembrane helix</keyword>
<feature type="compositionally biased region" description="Basic and acidic residues" evidence="5">
    <location>
        <begin position="644"/>
        <end position="661"/>
    </location>
</feature>
<evidence type="ECO:0000256" key="6">
    <source>
        <dbReference type="SAM" id="Phobius"/>
    </source>
</evidence>
<gene>
    <name evidence="7" type="ORF">BFP71_01480</name>
</gene>
<sequence length="807" mass="90235">MIKFFKRIWKAIANFFKKLKPGEVAWKGANKAIATTAAIIWILGSAMMFVIQPSTYFGIVMVVLGLIIAFLMGLSGILARLLIKSMNKGLFWVIPGVFFLMSFVFGAGSLSWKFPVFVIVFAGALGAGLFTLTKPSRSNNTLLQKIVAIGGSLVGIAGLVWGLIWLMDTGFKPEVEHINAAQKSDYKPAHIQLANPNEPGDYDVEYLTYGSGKDKHRDEFGKDVAIVTDSIDGSRLLGNWKGTTGKLRTWYWGFDDEALPINGRVWYPKGDGPFPIALIVHGNHSMFDYSDGGYEYLGKLLASQGIITVSVDENFINSGWTDFIGSGLSQENDARGWLLLEHLRYWRKWNQTDGGIFNAKVDFENVAVMGHSRGGEAAAVAGFFNRLTYYPDNAKQKFDFNFNIKAVVAIAPVDGQYRPANIPTPLENVNYLVIHGSNDGDVQSFAGLRQYERVEFTDSSDYFKSAVYVYGANHGQFNTSWGNRDSGFPFGSLLNVDALMPMEDQLTIGKTYISAFLQTTLQGKKGYQPLFKDYRAGEDWLPETIYLNQYQASDWKVVVDFEEDLNLLTTSSGGTIETENLTVWKEKIVGMKWGNRGTRAAYIGWDSLAYEADTARYRINFAEDIAANVMTFELSEAKGSTYPDKSRDKKKKEAEEKAKEESEADNNTNSDEVESEEEESDKNQNNESEGDNEDDKDEKDEEDEEEKKKAPEPIDFSITFTDNQGQQSTIKLSDYSYLQRQLSVDVLKNTELQSTGRSEAVYNTFFVDLAKLKEVNPAFDSSAIKAVEFVFDQIKKGVIILDKVAVH</sequence>
<feature type="region of interest" description="Disordered" evidence="5">
    <location>
        <begin position="639"/>
        <end position="722"/>
    </location>
</feature>
<reference evidence="7 8" key="1">
    <citation type="submission" date="2016-08" db="EMBL/GenBank/DDBJ databases">
        <title>Draft genome of Fabibacter sp. strain SK-8.</title>
        <authorList>
            <person name="Wong S.-K."/>
            <person name="Hamasaki K."/>
            <person name="Yoshizawa S."/>
        </authorList>
    </citation>
    <scope>NUCLEOTIDE SEQUENCE [LARGE SCALE GENOMIC DNA]</scope>
    <source>
        <strain evidence="7 8">SK-8</strain>
    </source>
</reference>
<accession>A0A1E5T4R6</accession>
<feature type="transmembrane region" description="Helical" evidence="6">
    <location>
        <begin position="145"/>
        <end position="167"/>
    </location>
</feature>
<feature type="transmembrane region" description="Helical" evidence="6">
    <location>
        <begin position="90"/>
        <end position="108"/>
    </location>
</feature>
<dbReference type="InterPro" id="IPR029058">
    <property type="entry name" value="AB_hydrolase_fold"/>
</dbReference>
<dbReference type="PANTHER" id="PTHR33428">
    <property type="entry name" value="CHLOROPHYLLASE-2, CHLOROPLASTIC"/>
    <property type="match status" value="1"/>
</dbReference>
<evidence type="ECO:0000256" key="3">
    <source>
        <dbReference type="ARBA" id="ARBA00022989"/>
    </source>
</evidence>
<feature type="compositionally biased region" description="Acidic residues" evidence="5">
    <location>
        <begin position="671"/>
        <end position="680"/>
    </location>
</feature>
<evidence type="ECO:0000256" key="4">
    <source>
        <dbReference type="ARBA" id="ARBA00023136"/>
    </source>
</evidence>
<dbReference type="PANTHER" id="PTHR33428:SF14">
    <property type="entry name" value="CARBOXYLESTERASE TYPE B DOMAIN-CONTAINING PROTEIN"/>
    <property type="match status" value="1"/>
</dbReference>
<evidence type="ECO:0000313" key="7">
    <source>
        <dbReference type="EMBL" id="OEK06375.1"/>
    </source>
</evidence>
<dbReference type="Proteomes" id="UP000095552">
    <property type="component" value="Unassembled WGS sequence"/>
</dbReference>
<dbReference type="SUPFAM" id="SSF53474">
    <property type="entry name" value="alpha/beta-Hydrolases"/>
    <property type="match status" value="1"/>
</dbReference>
<keyword evidence="2 6" id="KW-0812">Transmembrane</keyword>
<keyword evidence="4 6" id="KW-0472">Membrane</keyword>
<dbReference type="AlphaFoldDB" id="A0A1E5T4R6"/>
<keyword evidence="8" id="KW-1185">Reference proteome</keyword>
<comment type="caution">
    <text evidence="7">The sequence shown here is derived from an EMBL/GenBank/DDBJ whole genome shotgun (WGS) entry which is preliminary data.</text>
</comment>
<evidence type="ECO:0000256" key="5">
    <source>
        <dbReference type="SAM" id="MobiDB-lite"/>
    </source>
</evidence>
<dbReference type="OrthoDB" id="9808543at2"/>
<evidence type="ECO:0000256" key="1">
    <source>
        <dbReference type="ARBA" id="ARBA00004141"/>
    </source>
</evidence>
<feature type="transmembrane region" description="Helical" evidence="6">
    <location>
        <begin position="114"/>
        <end position="133"/>
    </location>
</feature>
<dbReference type="CDD" id="cd16914">
    <property type="entry name" value="EcfT"/>
    <property type="match status" value="1"/>
</dbReference>
<dbReference type="InterPro" id="IPR003339">
    <property type="entry name" value="ABC/ECF_trnsptr_transmembrane"/>
</dbReference>
<comment type="subcellular location">
    <subcellularLocation>
        <location evidence="1">Membrane</location>
        <topology evidence="1">Multi-pass membrane protein</topology>
    </subcellularLocation>
</comment>
<evidence type="ECO:0008006" key="9">
    <source>
        <dbReference type="Google" id="ProtNLM"/>
    </source>
</evidence>
<organism evidence="7 8">
    <name type="scientific">Roseivirga misakiensis</name>
    <dbReference type="NCBI Taxonomy" id="1563681"/>
    <lineage>
        <taxon>Bacteria</taxon>
        <taxon>Pseudomonadati</taxon>
        <taxon>Bacteroidota</taxon>
        <taxon>Cytophagia</taxon>
        <taxon>Cytophagales</taxon>
        <taxon>Roseivirgaceae</taxon>
        <taxon>Roseivirga</taxon>
    </lineage>
</organism>
<dbReference type="RefSeq" id="WP_069833686.1">
    <property type="nucleotide sequence ID" value="NZ_MDGQ01000003.1"/>
</dbReference>
<protein>
    <recommendedName>
        <fullName evidence="9">Alpha/beta hydrolase</fullName>
    </recommendedName>
</protein>
<dbReference type="GO" id="GO:0005886">
    <property type="term" value="C:plasma membrane"/>
    <property type="evidence" value="ECO:0007669"/>
    <property type="project" value="UniProtKB-ARBA"/>
</dbReference>
<dbReference type="STRING" id="1563681.BFP71_01480"/>
<feature type="transmembrane region" description="Helical" evidence="6">
    <location>
        <begin position="57"/>
        <end position="83"/>
    </location>
</feature>
<proteinExistence type="predicted"/>
<evidence type="ECO:0000313" key="8">
    <source>
        <dbReference type="Proteomes" id="UP000095552"/>
    </source>
</evidence>
<evidence type="ECO:0000256" key="2">
    <source>
        <dbReference type="ARBA" id="ARBA00022692"/>
    </source>
</evidence>
<feature type="compositionally biased region" description="Acidic residues" evidence="5">
    <location>
        <begin position="688"/>
        <end position="705"/>
    </location>
</feature>
<name>A0A1E5T4R6_9BACT</name>
<dbReference type="Gene3D" id="3.40.50.1820">
    <property type="entry name" value="alpha/beta hydrolase"/>
    <property type="match status" value="1"/>
</dbReference>
<dbReference type="EMBL" id="MDGQ01000003">
    <property type="protein sequence ID" value="OEK06375.1"/>
    <property type="molecule type" value="Genomic_DNA"/>
</dbReference>
<feature type="transmembrane region" description="Helical" evidence="6">
    <location>
        <begin position="32"/>
        <end position="51"/>
    </location>
</feature>